<sequence length="252" mass="28611">MTKKIAIFKTDDDEDWTKPYGNFADMAINVMNQCKPFDVEYRVFDVVNNDFPKFTELLTGGYVGIYVTGSKYDSFDESTEWIVKLRKHLRHMIVENRGKFPPVVGVCFGHQIISYVLGAEVNRNPEGFEGGIVSIALNEYGTALFENKESLNLSELHNDIVFDVPTDVVNWGASAKCPVQGFYRPNELLTFQGHPEFVNEVARNGYNLFYAKPDHNSITTEEYKSMETSITTKTNDGLIAAKAIWKLYETTI</sequence>
<dbReference type="HOGENOM" id="CLU_054974_0_2_1"/>
<dbReference type="InterPro" id="IPR029062">
    <property type="entry name" value="Class_I_gatase-like"/>
</dbReference>
<dbReference type="Proteomes" id="UP000005220">
    <property type="component" value="Chromosome 8"/>
</dbReference>
<dbReference type="AlphaFoldDB" id="H2AZ82"/>
<accession>H2AZ82</accession>
<reference evidence="2 3" key="1">
    <citation type="journal article" date="2011" name="Proc. Natl. Acad. Sci. U.S.A.">
        <title>Evolutionary erosion of yeast sex chromosomes by mating-type switching accidents.</title>
        <authorList>
            <person name="Gordon J.L."/>
            <person name="Armisen D."/>
            <person name="Proux-Wera E."/>
            <person name="Oheigeartaigh S.S."/>
            <person name="Byrne K.P."/>
            <person name="Wolfe K.H."/>
        </authorList>
    </citation>
    <scope>NUCLEOTIDE SEQUENCE [LARGE SCALE GENOMIC DNA]</scope>
    <source>
        <strain evidence="3">ATCC 22294 / BCRC 22015 / CBS 2517 / CECT 1963 / NBRC 1671 / NRRL Y-8276</strain>
    </source>
</reference>
<evidence type="ECO:0000313" key="3">
    <source>
        <dbReference type="Proteomes" id="UP000005220"/>
    </source>
</evidence>
<dbReference type="GeneID" id="13887634"/>
<dbReference type="InParanoid" id="H2AZ82"/>
<dbReference type="CDD" id="cd01741">
    <property type="entry name" value="GATase1_1"/>
    <property type="match status" value="1"/>
</dbReference>
<keyword evidence="3" id="KW-1185">Reference proteome</keyword>
<gene>
    <name evidence="2" type="primary">KAFR0H02290</name>
    <name evidence="2" type="ORF">KAFR_0H02290</name>
</gene>
<proteinExistence type="predicted"/>
<dbReference type="PROSITE" id="PS51273">
    <property type="entry name" value="GATASE_TYPE_1"/>
    <property type="match status" value="1"/>
</dbReference>
<dbReference type="PANTHER" id="PTHR42695:SF5">
    <property type="entry name" value="GLUTAMINE AMIDOTRANSFERASE YLR126C-RELATED"/>
    <property type="match status" value="1"/>
</dbReference>
<dbReference type="GO" id="GO:0034399">
    <property type="term" value="C:nuclear periphery"/>
    <property type="evidence" value="ECO:0007669"/>
    <property type="project" value="EnsemblFungi"/>
</dbReference>
<dbReference type="PANTHER" id="PTHR42695">
    <property type="entry name" value="GLUTAMINE AMIDOTRANSFERASE YLR126C-RELATED"/>
    <property type="match status" value="1"/>
</dbReference>
<dbReference type="eggNOG" id="KOG3179">
    <property type="taxonomic scope" value="Eukaryota"/>
</dbReference>
<protein>
    <recommendedName>
        <fullName evidence="1">Glutamine amidotransferase domain-containing protein</fullName>
    </recommendedName>
</protein>
<feature type="domain" description="Glutamine amidotransferase" evidence="1">
    <location>
        <begin position="93"/>
        <end position="202"/>
    </location>
</feature>
<dbReference type="GO" id="GO:0005829">
    <property type="term" value="C:cytosol"/>
    <property type="evidence" value="ECO:0007669"/>
    <property type="project" value="TreeGrafter"/>
</dbReference>
<dbReference type="SUPFAM" id="SSF52317">
    <property type="entry name" value="Class I glutamine amidotransferase-like"/>
    <property type="match status" value="1"/>
</dbReference>
<dbReference type="FunCoup" id="H2AZ82">
    <property type="interactions" value="121"/>
</dbReference>
<name>H2AZ82_KAZAF</name>
<dbReference type="EMBL" id="HE650828">
    <property type="protein sequence ID" value="CCF59638.1"/>
    <property type="molecule type" value="Genomic_DNA"/>
</dbReference>
<dbReference type="InterPro" id="IPR044992">
    <property type="entry name" value="ChyE-like"/>
</dbReference>
<dbReference type="Pfam" id="PF00117">
    <property type="entry name" value="GATase"/>
    <property type="match status" value="1"/>
</dbReference>
<organism evidence="2 3">
    <name type="scientific">Kazachstania africana (strain ATCC 22294 / BCRC 22015 / CBS 2517 / CECT 1963 / NBRC 1671 / NRRL Y-8276)</name>
    <name type="common">Yeast</name>
    <name type="synonym">Kluyveromyces africanus</name>
    <dbReference type="NCBI Taxonomy" id="1071382"/>
    <lineage>
        <taxon>Eukaryota</taxon>
        <taxon>Fungi</taxon>
        <taxon>Dikarya</taxon>
        <taxon>Ascomycota</taxon>
        <taxon>Saccharomycotina</taxon>
        <taxon>Saccharomycetes</taxon>
        <taxon>Saccharomycetales</taxon>
        <taxon>Saccharomycetaceae</taxon>
        <taxon>Kazachstania</taxon>
    </lineage>
</organism>
<dbReference type="OrthoDB" id="92161at2759"/>
<evidence type="ECO:0000259" key="1">
    <source>
        <dbReference type="Pfam" id="PF00117"/>
    </source>
</evidence>
<dbReference type="Gene3D" id="3.40.50.880">
    <property type="match status" value="1"/>
</dbReference>
<dbReference type="RefSeq" id="XP_003958773.1">
    <property type="nucleotide sequence ID" value="XM_003958724.1"/>
</dbReference>
<dbReference type="InterPro" id="IPR017926">
    <property type="entry name" value="GATASE"/>
</dbReference>
<evidence type="ECO:0000313" key="2">
    <source>
        <dbReference type="EMBL" id="CCF59638.1"/>
    </source>
</evidence>
<dbReference type="KEGG" id="kaf:KAFR_0H02290"/>
<dbReference type="STRING" id="1071382.H2AZ82"/>